<reference evidence="2 3" key="1">
    <citation type="journal article" date="2019" name="Sci. Rep.">
        <title>Orb-weaving spider Araneus ventricosus genome elucidates the spidroin gene catalogue.</title>
        <authorList>
            <person name="Kono N."/>
            <person name="Nakamura H."/>
            <person name="Ohtoshi R."/>
            <person name="Moran D.A.P."/>
            <person name="Shinohara A."/>
            <person name="Yoshida Y."/>
            <person name="Fujiwara M."/>
            <person name="Mori M."/>
            <person name="Tomita M."/>
            <person name="Arakawa K."/>
        </authorList>
    </citation>
    <scope>NUCLEOTIDE SEQUENCE [LARGE SCALE GENOMIC DNA]</scope>
</reference>
<name>A0A4Y2AXV1_ARAVE</name>
<dbReference type="Proteomes" id="UP000499080">
    <property type="component" value="Unassembled WGS sequence"/>
</dbReference>
<dbReference type="AlphaFoldDB" id="A0A4Y2AXV1"/>
<evidence type="ECO:0000256" key="1">
    <source>
        <dbReference type="SAM" id="MobiDB-lite"/>
    </source>
</evidence>
<evidence type="ECO:0000313" key="2">
    <source>
        <dbReference type="EMBL" id="GBL83674.1"/>
    </source>
</evidence>
<gene>
    <name evidence="2" type="ORF">AVEN_132604_1</name>
</gene>
<accession>A0A4Y2AXV1</accession>
<keyword evidence="3" id="KW-1185">Reference proteome</keyword>
<comment type="caution">
    <text evidence="2">The sequence shown here is derived from an EMBL/GenBank/DDBJ whole genome shotgun (WGS) entry which is preliminary data.</text>
</comment>
<protein>
    <submittedName>
        <fullName evidence="2">Uncharacterized protein</fullName>
    </submittedName>
</protein>
<evidence type="ECO:0000313" key="3">
    <source>
        <dbReference type="Proteomes" id="UP000499080"/>
    </source>
</evidence>
<proteinExistence type="predicted"/>
<sequence length="88" mass="9840">MFAIWTRGGLVAKSRLVGPKGLRLETRIYTQDMLYRWNRSMLNLSGINRPPAGVVQNSKREGGGSPLPSDPRLRVPSQNRPRVAKVGR</sequence>
<dbReference type="EMBL" id="BGPR01000034">
    <property type="protein sequence ID" value="GBL83674.1"/>
    <property type="molecule type" value="Genomic_DNA"/>
</dbReference>
<organism evidence="2 3">
    <name type="scientific">Araneus ventricosus</name>
    <name type="common">Orbweaver spider</name>
    <name type="synonym">Epeira ventricosa</name>
    <dbReference type="NCBI Taxonomy" id="182803"/>
    <lineage>
        <taxon>Eukaryota</taxon>
        <taxon>Metazoa</taxon>
        <taxon>Ecdysozoa</taxon>
        <taxon>Arthropoda</taxon>
        <taxon>Chelicerata</taxon>
        <taxon>Arachnida</taxon>
        <taxon>Araneae</taxon>
        <taxon>Araneomorphae</taxon>
        <taxon>Entelegynae</taxon>
        <taxon>Araneoidea</taxon>
        <taxon>Araneidae</taxon>
        <taxon>Araneus</taxon>
    </lineage>
</organism>
<feature type="region of interest" description="Disordered" evidence="1">
    <location>
        <begin position="48"/>
        <end position="88"/>
    </location>
</feature>